<organism evidence="2 3">
    <name type="scientific">Dreissena polymorpha</name>
    <name type="common">Zebra mussel</name>
    <name type="synonym">Mytilus polymorpha</name>
    <dbReference type="NCBI Taxonomy" id="45954"/>
    <lineage>
        <taxon>Eukaryota</taxon>
        <taxon>Metazoa</taxon>
        <taxon>Spiralia</taxon>
        <taxon>Lophotrochozoa</taxon>
        <taxon>Mollusca</taxon>
        <taxon>Bivalvia</taxon>
        <taxon>Autobranchia</taxon>
        <taxon>Heteroconchia</taxon>
        <taxon>Euheterodonta</taxon>
        <taxon>Imparidentia</taxon>
        <taxon>Neoheterodontei</taxon>
        <taxon>Myida</taxon>
        <taxon>Dreissenoidea</taxon>
        <taxon>Dreissenidae</taxon>
        <taxon>Dreissena</taxon>
    </lineage>
</organism>
<dbReference type="Proteomes" id="UP000828390">
    <property type="component" value="Unassembled WGS sequence"/>
</dbReference>
<dbReference type="AlphaFoldDB" id="A0A9D4B517"/>
<reference evidence="2" key="1">
    <citation type="journal article" date="2019" name="bioRxiv">
        <title>The Genome of the Zebra Mussel, Dreissena polymorpha: A Resource for Invasive Species Research.</title>
        <authorList>
            <person name="McCartney M.A."/>
            <person name="Auch B."/>
            <person name="Kono T."/>
            <person name="Mallez S."/>
            <person name="Zhang Y."/>
            <person name="Obille A."/>
            <person name="Becker A."/>
            <person name="Abrahante J.E."/>
            <person name="Garbe J."/>
            <person name="Badalamenti J.P."/>
            <person name="Herman A."/>
            <person name="Mangelson H."/>
            <person name="Liachko I."/>
            <person name="Sullivan S."/>
            <person name="Sone E.D."/>
            <person name="Koren S."/>
            <person name="Silverstein K.A.T."/>
            <person name="Beckman K.B."/>
            <person name="Gohl D.M."/>
        </authorList>
    </citation>
    <scope>NUCLEOTIDE SEQUENCE</scope>
    <source>
        <strain evidence="2">Duluth1</strain>
        <tissue evidence="2">Whole animal</tissue>
    </source>
</reference>
<keyword evidence="3" id="KW-1185">Reference proteome</keyword>
<comment type="caution">
    <text evidence="2">The sequence shown here is derived from an EMBL/GenBank/DDBJ whole genome shotgun (WGS) entry which is preliminary data.</text>
</comment>
<sequence>MDIHHSWTSTTHGRTDIHQSKAPTTNELSPPVKLSYQMHKVFHSLSVHAACSRNQYEAFRPLTGLTTPQEPLNDTQLGLLNPGTSTGARIETSTRAGLLKKQIQWLLQKQVKGL</sequence>
<proteinExistence type="predicted"/>
<feature type="compositionally biased region" description="Polar residues" evidence="1">
    <location>
        <begin position="1"/>
        <end position="12"/>
    </location>
</feature>
<reference evidence="2" key="2">
    <citation type="submission" date="2020-11" db="EMBL/GenBank/DDBJ databases">
        <authorList>
            <person name="McCartney M.A."/>
            <person name="Auch B."/>
            <person name="Kono T."/>
            <person name="Mallez S."/>
            <person name="Becker A."/>
            <person name="Gohl D.M."/>
            <person name="Silverstein K.A.T."/>
            <person name="Koren S."/>
            <person name="Bechman K.B."/>
            <person name="Herman A."/>
            <person name="Abrahante J.E."/>
            <person name="Garbe J."/>
        </authorList>
    </citation>
    <scope>NUCLEOTIDE SEQUENCE</scope>
    <source>
        <strain evidence="2">Duluth1</strain>
        <tissue evidence="2">Whole animal</tissue>
    </source>
</reference>
<gene>
    <name evidence="2" type="ORF">DPMN_193712</name>
</gene>
<protein>
    <submittedName>
        <fullName evidence="2">Uncharacterized protein</fullName>
    </submittedName>
</protein>
<evidence type="ECO:0000313" key="2">
    <source>
        <dbReference type="EMBL" id="KAH3689527.1"/>
    </source>
</evidence>
<dbReference type="EMBL" id="JAIWYP010000113">
    <property type="protein sequence ID" value="KAH3689527.1"/>
    <property type="molecule type" value="Genomic_DNA"/>
</dbReference>
<accession>A0A9D4B517</accession>
<feature type="region of interest" description="Disordered" evidence="1">
    <location>
        <begin position="1"/>
        <end position="30"/>
    </location>
</feature>
<evidence type="ECO:0000313" key="3">
    <source>
        <dbReference type="Proteomes" id="UP000828390"/>
    </source>
</evidence>
<name>A0A9D4B517_DREPO</name>
<evidence type="ECO:0000256" key="1">
    <source>
        <dbReference type="SAM" id="MobiDB-lite"/>
    </source>
</evidence>